<organism evidence="1 2">
    <name type="scientific">Rubus argutus</name>
    <name type="common">Southern blackberry</name>
    <dbReference type="NCBI Taxonomy" id="59490"/>
    <lineage>
        <taxon>Eukaryota</taxon>
        <taxon>Viridiplantae</taxon>
        <taxon>Streptophyta</taxon>
        <taxon>Embryophyta</taxon>
        <taxon>Tracheophyta</taxon>
        <taxon>Spermatophyta</taxon>
        <taxon>Magnoliopsida</taxon>
        <taxon>eudicotyledons</taxon>
        <taxon>Gunneridae</taxon>
        <taxon>Pentapetalae</taxon>
        <taxon>rosids</taxon>
        <taxon>fabids</taxon>
        <taxon>Rosales</taxon>
        <taxon>Rosaceae</taxon>
        <taxon>Rosoideae</taxon>
        <taxon>Rosoideae incertae sedis</taxon>
        <taxon>Rubus</taxon>
    </lineage>
</organism>
<protein>
    <submittedName>
        <fullName evidence="1">Uncharacterized protein</fullName>
    </submittedName>
</protein>
<dbReference type="AlphaFoldDB" id="A0AAW1XQ50"/>
<proteinExistence type="predicted"/>
<accession>A0AAW1XQ50</accession>
<name>A0AAW1XQ50_RUBAR</name>
<evidence type="ECO:0000313" key="1">
    <source>
        <dbReference type="EMBL" id="KAK9938692.1"/>
    </source>
</evidence>
<keyword evidence="2" id="KW-1185">Reference proteome</keyword>
<gene>
    <name evidence="1" type="ORF">M0R45_015415</name>
</gene>
<sequence length="73" mass="7866">MACTAEARQCEMCGESTTVSPTWLGWTRIYGTAATSIGEHGGAGRQWKLGGGSSLNLIMRNCRFVPWAGIEDE</sequence>
<evidence type="ECO:0000313" key="2">
    <source>
        <dbReference type="Proteomes" id="UP001457282"/>
    </source>
</evidence>
<dbReference type="EMBL" id="JBEDUW010000003">
    <property type="protein sequence ID" value="KAK9938692.1"/>
    <property type="molecule type" value="Genomic_DNA"/>
</dbReference>
<reference evidence="1 2" key="1">
    <citation type="journal article" date="2023" name="G3 (Bethesda)">
        <title>A chromosome-length genome assembly and annotation of blackberry (Rubus argutus, cv. 'Hillquist').</title>
        <authorList>
            <person name="Bruna T."/>
            <person name="Aryal R."/>
            <person name="Dudchenko O."/>
            <person name="Sargent D.J."/>
            <person name="Mead D."/>
            <person name="Buti M."/>
            <person name="Cavallini A."/>
            <person name="Hytonen T."/>
            <person name="Andres J."/>
            <person name="Pham M."/>
            <person name="Weisz D."/>
            <person name="Mascagni F."/>
            <person name="Usai G."/>
            <person name="Natali L."/>
            <person name="Bassil N."/>
            <person name="Fernandez G.E."/>
            <person name="Lomsadze A."/>
            <person name="Armour M."/>
            <person name="Olukolu B."/>
            <person name="Poorten T."/>
            <person name="Britton C."/>
            <person name="Davik J."/>
            <person name="Ashrafi H."/>
            <person name="Aiden E.L."/>
            <person name="Borodovsky M."/>
            <person name="Worthington M."/>
        </authorList>
    </citation>
    <scope>NUCLEOTIDE SEQUENCE [LARGE SCALE GENOMIC DNA]</scope>
    <source>
        <tissue evidence="1">Leaf</tissue>
    </source>
</reference>
<dbReference type="Proteomes" id="UP001457282">
    <property type="component" value="Unassembled WGS sequence"/>
</dbReference>
<comment type="caution">
    <text evidence="1">The sequence shown here is derived from an EMBL/GenBank/DDBJ whole genome shotgun (WGS) entry which is preliminary data.</text>
</comment>